<keyword evidence="6" id="KW-0902">Two-component regulatory system</keyword>
<dbReference type="RefSeq" id="WP_169791342.1">
    <property type="nucleotide sequence ID" value="NZ_CP011125.1"/>
</dbReference>
<dbReference type="CDD" id="cd00075">
    <property type="entry name" value="HATPase"/>
    <property type="match status" value="1"/>
</dbReference>
<dbReference type="PRINTS" id="PR00344">
    <property type="entry name" value="BCTRLSENSOR"/>
</dbReference>
<dbReference type="SMART" id="SM00065">
    <property type="entry name" value="GAF"/>
    <property type="match status" value="1"/>
</dbReference>
<evidence type="ECO:0000313" key="8">
    <source>
        <dbReference type="EMBL" id="AKF03830.1"/>
    </source>
</evidence>
<evidence type="ECO:0000256" key="2">
    <source>
        <dbReference type="ARBA" id="ARBA00012438"/>
    </source>
</evidence>
<protein>
    <recommendedName>
        <fullName evidence="2">histidine kinase</fullName>
        <ecNumber evidence="2">2.7.13.3</ecNumber>
    </recommendedName>
</protein>
<dbReference type="InterPro" id="IPR036097">
    <property type="entry name" value="HisK_dim/P_sf"/>
</dbReference>
<dbReference type="Pfam" id="PF00512">
    <property type="entry name" value="HisKA"/>
    <property type="match status" value="1"/>
</dbReference>
<name>A0A0F6VZT7_9BACT</name>
<organism evidence="8 9">
    <name type="scientific">Sandaracinus amylolyticus</name>
    <dbReference type="NCBI Taxonomy" id="927083"/>
    <lineage>
        <taxon>Bacteria</taxon>
        <taxon>Pseudomonadati</taxon>
        <taxon>Myxococcota</taxon>
        <taxon>Polyangia</taxon>
        <taxon>Polyangiales</taxon>
        <taxon>Sandaracinaceae</taxon>
        <taxon>Sandaracinus</taxon>
    </lineage>
</organism>
<evidence type="ECO:0000256" key="5">
    <source>
        <dbReference type="ARBA" id="ARBA00022777"/>
    </source>
</evidence>
<gene>
    <name evidence="8" type="ORF">DB32_000979</name>
</gene>
<dbReference type="InterPro" id="IPR003594">
    <property type="entry name" value="HATPase_dom"/>
</dbReference>
<reference evidence="8 9" key="1">
    <citation type="submission" date="2015-03" db="EMBL/GenBank/DDBJ databases">
        <title>Genome assembly of Sandaracinus amylolyticus DSM 53668.</title>
        <authorList>
            <person name="Sharma G."/>
            <person name="Subramanian S."/>
        </authorList>
    </citation>
    <scope>NUCLEOTIDE SEQUENCE [LARGE SCALE GENOMIC DNA]</scope>
    <source>
        <strain evidence="8 9">DSM 53668</strain>
    </source>
</reference>
<dbReference type="InterPro" id="IPR003018">
    <property type="entry name" value="GAF"/>
</dbReference>
<comment type="catalytic activity">
    <reaction evidence="1">
        <text>ATP + protein L-histidine = ADP + protein N-phospho-L-histidine.</text>
        <dbReference type="EC" id="2.7.13.3"/>
    </reaction>
</comment>
<feature type="domain" description="Histidine kinase" evidence="7">
    <location>
        <begin position="286"/>
        <end position="495"/>
    </location>
</feature>
<dbReference type="SUPFAM" id="SSF47384">
    <property type="entry name" value="Homodimeric domain of signal transducing histidine kinase"/>
    <property type="match status" value="1"/>
</dbReference>
<dbReference type="KEGG" id="samy:DB32_000979"/>
<dbReference type="Proteomes" id="UP000034883">
    <property type="component" value="Chromosome"/>
</dbReference>
<accession>A0A0F6VZT7</accession>
<evidence type="ECO:0000313" key="9">
    <source>
        <dbReference type="Proteomes" id="UP000034883"/>
    </source>
</evidence>
<dbReference type="SMART" id="SM00388">
    <property type="entry name" value="HisKA"/>
    <property type="match status" value="1"/>
</dbReference>
<dbReference type="InterPro" id="IPR036890">
    <property type="entry name" value="HATPase_C_sf"/>
</dbReference>
<dbReference type="Gene3D" id="3.30.565.10">
    <property type="entry name" value="Histidine kinase-like ATPase, C-terminal domain"/>
    <property type="match status" value="1"/>
</dbReference>
<dbReference type="EMBL" id="CP011125">
    <property type="protein sequence ID" value="AKF03830.1"/>
    <property type="molecule type" value="Genomic_DNA"/>
</dbReference>
<dbReference type="Gene3D" id="3.30.450.40">
    <property type="match status" value="1"/>
</dbReference>
<dbReference type="STRING" id="927083.DB32_000979"/>
<proteinExistence type="predicted"/>
<dbReference type="InterPro" id="IPR005467">
    <property type="entry name" value="His_kinase_dom"/>
</dbReference>
<dbReference type="SMART" id="SM00387">
    <property type="entry name" value="HATPase_c"/>
    <property type="match status" value="1"/>
</dbReference>
<evidence type="ECO:0000256" key="1">
    <source>
        <dbReference type="ARBA" id="ARBA00000085"/>
    </source>
</evidence>
<evidence type="ECO:0000256" key="4">
    <source>
        <dbReference type="ARBA" id="ARBA00022679"/>
    </source>
</evidence>
<dbReference type="InterPro" id="IPR029016">
    <property type="entry name" value="GAF-like_dom_sf"/>
</dbReference>
<evidence type="ECO:0000256" key="6">
    <source>
        <dbReference type="ARBA" id="ARBA00023012"/>
    </source>
</evidence>
<evidence type="ECO:0000256" key="3">
    <source>
        <dbReference type="ARBA" id="ARBA00022553"/>
    </source>
</evidence>
<dbReference type="Pfam" id="PF02518">
    <property type="entry name" value="HATPase_c"/>
    <property type="match status" value="1"/>
</dbReference>
<dbReference type="AlphaFoldDB" id="A0A0F6VZT7"/>
<keyword evidence="5 8" id="KW-0418">Kinase</keyword>
<dbReference type="CDD" id="cd00082">
    <property type="entry name" value="HisKA"/>
    <property type="match status" value="1"/>
</dbReference>
<keyword evidence="3" id="KW-0597">Phosphoprotein</keyword>
<dbReference type="Gene3D" id="1.10.287.130">
    <property type="match status" value="1"/>
</dbReference>
<dbReference type="InterPro" id="IPR050736">
    <property type="entry name" value="Sensor_HK_Regulatory"/>
</dbReference>
<dbReference type="SUPFAM" id="SSF55781">
    <property type="entry name" value="GAF domain-like"/>
    <property type="match status" value="1"/>
</dbReference>
<keyword evidence="9" id="KW-1185">Reference proteome</keyword>
<dbReference type="PANTHER" id="PTHR43711">
    <property type="entry name" value="TWO-COMPONENT HISTIDINE KINASE"/>
    <property type="match status" value="1"/>
</dbReference>
<dbReference type="PANTHER" id="PTHR43711:SF1">
    <property type="entry name" value="HISTIDINE KINASE 1"/>
    <property type="match status" value="1"/>
</dbReference>
<keyword evidence="4" id="KW-0808">Transferase</keyword>
<dbReference type="PROSITE" id="PS50109">
    <property type="entry name" value="HIS_KIN"/>
    <property type="match status" value="1"/>
</dbReference>
<sequence length="501" mass="53836">MPALLDAILAAKDVEHEPAVLALLGEHLGSRVRGGHPLAEIIEELAALTRGVTQAWAELPPARRPKTAQLDRVLGGLEKSVAWVGATFEAHMRDDEQRDKRAARRLEREARAASAGAESIEALGERLLAVVMDEMGCDASAILLYDAASSQLVEVAAAGRAREALGREVVDITSKTFAAEVARADAPTTGVEDIASSALDASPALRASGIHAMLGVRLPARAKLLGVLYVGMARPQVFGSREIRRLEMLAERLLVHLETAHLQHELRASVDALRAERATRERFVSLLVHDLRTPLSSAKMSAQLLAKLLEGDEGRRADLTTRIVRNVDRADRMLRDLLDVSRMQAGGSLPVRRAPADLLEVVQAVVAELPASVAARITVHVDHVRGLWDRHELERALGNLVVNALKYGEPAEPVTIRTATEGGLARLSVHNAGEPLDPAQRARIFEPFVQQGEGRGWGLGLALVRACAQAHGGRALVESDAARGTTFTIELPLAPASEAAR</sequence>
<dbReference type="SUPFAM" id="SSF55874">
    <property type="entry name" value="ATPase domain of HSP90 chaperone/DNA topoisomerase II/histidine kinase"/>
    <property type="match status" value="1"/>
</dbReference>
<dbReference type="InterPro" id="IPR003661">
    <property type="entry name" value="HisK_dim/P_dom"/>
</dbReference>
<dbReference type="EC" id="2.7.13.3" evidence="2"/>
<dbReference type="GO" id="GO:0000155">
    <property type="term" value="F:phosphorelay sensor kinase activity"/>
    <property type="evidence" value="ECO:0007669"/>
    <property type="project" value="InterPro"/>
</dbReference>
<evidence type="ECO:0000259" key="7">
    <source>
        <dbReference type="PROSITE" id="PS50109"/>
    </source>
</evidence>
<dbReference type="Pfam" id="PF13185">
    <property type="entry name" value="GAF_2"/>
    <property type="match status" value="1"/>
</dbReference>
<dbReference type="InterPro" id="IPR004358">
    <property type="entry name" value="Sig_transdc_His_kin-like_C"/>
</dbReference>